<feature type="transmembrane region" description="Helical" evidence="6">
    <location>
        <begin position="617"/>
        <end position="640"/>
    </location>
</feature>
<evidence type="ECO:0000256" key="2">
    <source>
        <dbReference type="ARBA" id="ARBA00006510"/>
    </source>
</evidence>
<evidence type="ECO:0000259" key="8">
    <source>
        <dbReference type="Pfam" id="PF07810"/>
    </source>
</evidence>
<gene>
    <name evidence="10" type="primary">TMC6</name>
</gene>
<dbReference type="InterPro" id="IPR012496">
    <property type="entry name" value="TMC_dom"/>
</dbReference>
<comment type="similarity">
    <text evidence="2 6">Belongs to the TMC family.</text>
</comment>
<dbReference type="InterPro" id="IPR038900">
    <property type="entry name" value="TMC"/>
</dbReference>
<keyword evidence="4 6" id="KW-1133">Transmembrane helix</keyword>
<dbReference type="GO" id="GO:0008381">
    <property type="term" value="F:mechanosensitive monoatomic ion channel activity"/>
    <property type="evidence" value="ECO:0007669"/>
    <property type="project" value="TreeGrafter"/>
</dbReference>
<dbReference type="Proteomes" id="UP000694857">
    <property type="component" value="Chromosome 20"/>
</dbReference>
<keyword evidence="3 6" id="KW-0812">Transmembrane</keyword>
<dbReference type="AlphaFoldDB" id="A0A8B8W2E8"/>
<keyword evidence="9" id="KW-1185">Reference proteome</keyword>
<evidence type="ECO:0000313" key="9">
    <source>
        <dbReference type="Proteomes" id="UP000694857"/>
    </source>
</evidence>
<comment type="subcellular location">
    <subcellularLocation>
        <location evidence="1 6">Membrane</location>
        <topology evidence="1 6">Multi-pass membrane protein</topology>
    </subcellularLocation>
</comment>
<proteinExistence type="inferred from homology"/>
<evidence type="ECO:0000256" key="7">
    <source>
        <dbReference type="SAM" id="MobiDB-lite"/>
    </source>
</evidence>
<dbReference type="GeneID" id="118886125"/>
<evidence type="ECO:0000313" key="10">
    <source>
        <dbReference type="RefSeq" id="XP_036691248.1"/>
    </source>
</evidence>
<feature type="transmembrane region" description="Helical" evidence="6">
    <location>
        <begin position="394"/>
        <end position="419"/>
    </location>
</feature>
<dbReference type="Pfam" id="PF07810">
    <property type="entry name" value="TMC"/>
    <property type="match status" value="1"/>
</dbReference>
<accession>A0A8B8W2E8</accession>
<feature type="transmembrane region" description="Helical" evidence="6">
    <location>
        <begin position="473"/>
        <end position="496"/>
    </location>
</feature>
<evidence type="ECO:0000256" key="1">
    <source>
        <dbReference type="ARBA" id="ARBA00004141"/>
    </source>
</evidence>
<protein>
    <recommendedName>
        <fullName evidence="6">Transmembrane channel-like protein</fullName>
    </recommendedName>
</protein>
<feature type="compositionally biased region" description="Acidic residues" evidence="7">
    <location>
        <begin position="16"/>
        <end position="29"/>
    </location>
</feature>
<feature type="domain" description="TMC" evidence="8">
    <location>
        <begin position="507"/>
        <end position="613"/>
    </location>
</feature>
<name>A0A8B8W2E8_BALMU</name>
<feature type="transmembrane region" description="Helical" evidence="6">
    <location>
        <begin position="688"/>
        <end position="707"/>
    </location>
</feature>
<keyword evidence="5 6" id="KW-0472">Membrane</keyword>
<dbReference type="PANTHER" id="PTHR23302">
    <property type="entry name" value="TRANSMEMBRANE CHANNEL-RELATED"/>
    <property type="match status" value="1"/>
</dbReference>
<feature type="transmembrane region" description="Helical" evidence="6">
    <location>
        <begin position="439"/>
        <end position="461"/>
    </location>
</feature>
<dbReference type="RefSeq" id="XP_036691248.1">
    <property type="nucleotide sequence ID" value="XM_036835353.1"/>
</dbReference>
<organism evidence="9 10">
    <name type="scientific">Balaenoptera musculus</name>
    <name type="common">Blue whale</name>
    <dbReference type="NCBI Taxonomy" id="9771"/>
    <lineage>
        <taxon>Eukaryota</taxon>
        <taxon>Metazoa</taxon>
        <taxon>Chordata</taxon>
        <taxon>Craniata</taxon>
        <taxon>Vertebrata</taxon>
        <taxon>Euteleostomi</taxon>
        <taxon>Mammalia</taxon>
        <taxon>Eutheria</taxon>
        <taxon>Laurasiatheria</taxon>
        <taxon>Artiodactyla</taxon>
        <taxon>Whippomorpha</taxon>
        <taxon>Cetacea</taxon>
        <taxon>Mysticeti</taxon>
        <taxon>Balaenopteridae</taxon>
        <taxon>Balaenoptera</taxon>
    </lineage>
</organism>
<evidence type="ECO:0000256" key="5">
    <source>
        <dbReference type="ARBA" id="ARBA00023136"/>
    </source>
</evidence>
<reference evidence="10" key="1">
    <citation type="submission" date="2025-08" db="UniProtKB">
        <authorList>
            <consortium name="RefSeq"/>
        </authorList>
    </citation>
    <scope>IDENTIFICATION</scope>
    <source>
        <tissue evidence="10">Epidermis and Blubber</tissue>
    </source>
</reference>
<sequence>MSQSLAFVLNVPETPQDPEDSQEPSPYDESEVHDSFHQLIQEQSRWVAEEGLELQQRVPGAGALGASGSDRQALLGPEGAPVYSTATLRILASMPSRTIGRSRGAILSQYYSRTVRLRRRAGRPQLRDVGRSARPSLRLYDLELDPAVLEEDEKRGLLVKELQGLTVAQRDHMLRGMPLSLSEKRCLREESRPPRGKRRARGHRGLLSCCSQLRDSCILTLLAFNTLLLLPLLAFIVGVQAAFPPAPSGSVPAFRGLELLTGGGRFTHTVMYYGYYSNATLNQPCASPRDGGQCTPEAGGLPYNMPLAYLFTVGVAFFITCITLVYSMSRSFGESYRVGSTSGVHAITVFCSWDYKVTQKWATRLQHDNIRTQLKELLAEGQLRHRPPRACGRLWQAAVLGLVWLLCLGTTLVCALAVYSFSELVLQQSRVSAERDGALLALPLVVCLLNLGAPYLFRVLAALERHDSPVLEVYVAICRNLILKMVILGILCYHWLGRRVGTLKDQCWEDFVGQELYRLMVMDFIFTLLDTLLGELVWRLISEKRSQRKGKPEFDIAGNVLELIYGQTLTWLGVLFSPLLPAMQIIKLLFVFYVKKTSLMANCQAPRRPWKASHMSTVFISLLCFPSFLGAAIFLCYAIWQVKPSSICGPFRTLDTMYEAGKVWVRHLEEAGPRVSWLPWIHRYLVESAFPIYLASALLLAVIYLNIQVVKGQRKVICLLKEQLSNEGEDKIFLINKLQRIYERKERSRVGRTEEAVTPPAVFTDDWDAQ</sequence>
<feature type="region of interest" description="Disordered" evidence="7">
    <location>
        <begin position="1"/>
        <end position="34"/>
    </location>
</feature>
<dbReference type="CTD" id="11322"/>
<feature type="transmembrane region" description="Helical" evidence="6">
    <location>
        <begin position="307"/>
        <end position="327"/>
    </location>
</feature>
<feature type="transmembrane region" description="Helical" evidence="6">
    <location>
        <begin position="221"/>
        <end position="243"/>
    </location>
</feature>
<dbReference type="GO" id="GO:0005886">
    <property type="term" value="C:plasma membrane"/>
    <property type="evidence" value="ECO:0007669"/>
    <property type="project" value="InterPro"/>
</dbReference>
<evidence type="ECO:0000256" key="3">
    <source>
        <dbReference type="ARBA" id="ARBA00022692"/>
    </source>
</evidence>
<dbReference type="PANTHER" id="PTHR23302:SF4">
    <property type="entry name" value="TRANSMEMBRANE CHANNEL-LIKE PROTEIN 6"/>
    <property type="match status" value="1"/>
</dbReference>
<evidence type="ECO:0000256" key="4">
    <source>
        <dbReference type="ARBA" id="ARBA00022989"/>
    </source>
</evidence>
<evidence type="ECO:0000256" key="6">
    <source>
        <dbReference type="RuleBase" id="RU310713"/>
    </source>
</evidence>